<dbReference type="AlphaFoldDB" id="A0A026W193"/>
<reference evidence="2 3" key="1">
    <citation type="journal article" date="2014" name="Curr. Biol.">
        <title>The genome of the clonal raider ant Cerapachys biroi.</title>
        <authorList>
            <person name="Oxley P.R."/>
            <person name="Ji L."/>
            <person name="Fetter-Pruneda I."/>
            <person name="McKenzie S.K."/>
            <person name="Li C."/>
            <person name="Hu H."/>
            <person name="Zhang G."/>
            <person name="Kronauer D.J."/>
        </authorList>
    </citation>
    <scope>NUCLEOTIDE SEQUENCE [LARGE SCALE GENOMIC DNA]</scope>
</reference>
<evidence type="ECO:0000313" key="3">
    <source>
        <dbReference type="Proteomes" id="UP000053097"/>
    </source>
</evidence>
<accession>A0A026W193</accession>
<feature type="compositionally biased region" description="Basic and acidic residues" evidence="1">
    <location>
        <begin position="92"/>
        <end position="102"/>
    </location>
</feature>
<organism evidence="2 3">
    <name type="scientific">Ooceraea biroi</name>
    <name type="common">Clonal raider ant</name>
    <name type="synonym">Cerapachys biroi</name>
    <dbReference type="NCBI Taxonomy" id="2015173"/>
    <lineage>
        <taxon>Eukaryota</taxon>
        <taxon>Metazoa</taxon>
        <taxon>Ecdysozoa</taxon>
        <taxon>Arthropoda</taxon>
        <taxon>Hexapoda</taxon>
        <taxon>Insecta</taxon>
        <taxon>Pterygota</taxon>
        <taxon>Neoptera</taxon>
        <taxon>Endopterygota</taxon>
        <taxon>Hymenoptera</taxon>
        <taxon>Apocrita</taxon>
        <taxon>Aculeata</taxon>
        <taxon>Formicoidea</taxon>
        <taxon>Formicidae</taxon>
        <taxon>Dorylinae</taxon>
        <taxon>Ooceraea</taxon>
    </lineage>
</organism>
<evidence type="ECO:0000256" key="1">
    <source>
        <dbReference type="SAM" id="MobiDB-lite"/>
    </source>
</evidence>
<dbReference type="Proteomes" id="UP000053097">
    <property type="component" value="Unassembled WGS sequence"/>
</dbReference>
<feature type="region of interest" description="Disordered" evidence="1">
    <location>
        <begin position="16"/>
        <end position="102"/>
    </location>
</feature>
<proteinExistence type="predicted"/>
<dbReference type="EMBL" id="KK107499">
    <property type="protein sequence ID" value="EZA49783.1"/>
    <property type="molecule type" value="Genomic_DNA"/>
</dbReference>
<sequence length="102" mass="11245">MNRRDETCDERIRCGRHGRRDAGAPPSQDPGVVRFWPDGGDDDDGGGDDDDGDDDNDGDTDDCECDNGERQRMLRRRANHDDNVPLAGAEGLAKDGQSRSER</sequence>
<feature type="compositionally biased region" description="Acidic residues" evidence="1">
    <location>
        <begin position="39"/>
        <end position="66"/>
    </location>
</feature>
<gene>
    <name evidence="2" type="ORF">X777_11655</name>
</gene>
<protein>
    <submittedName>
        <fullName evidence="2">Uncharacterized protein</fullName>
    </submittedName>
</protein>
<evidence type="ECO:0000313" key="2">
    <source>
        <dbReference type="EMBL" id="EZA49783.1"/>
    </source>
</evidence>
<keyword evidence="3" id="KW-1185">Reference proteome</keyword>
<name>A0A026W193_OOCBI</name>